<proteinExistence type="predicted"/>
<evidence type="ECO:0000313" key="2">
    <source>
        <dbReference type="Proteomes" id="UP000324222"/>
    </source>
</evidence>
<dbReference type="Proteomes" id="UP000324222">
    <property type="component" value="Unassembled WGS sequence"/>
</dbReference>
<accession>A0A5B7J152</accession>
<protein>
    <submittedName>
        <fullName evidence="1">Uncharacterized protein</fullName>
    </submittedName>
</protein>
<dbReference type="EMBL" id="VSRR010074425">
    <property type="protein sequence ID" value="MPC87407.1"/>
    <property type="molecule type" value="Genomic_DNA"/>
</dbReference>
<name>A0A5B7J152_PORTR</name>
<evidence type="ECO:0000313" key="1">
    <source>
        <dbReference type="EMBL" id="MPC87407.1"/>
    </source>
</evidence>
<organism evidence="1 2">
    <name type="scientific">Portunus trituberculatus</name>
    <name type="common">Swimming crab</name>
    <name type="synonym">Neptunus trituberculatus</name>
    <dbReference type="NCBI Taxonomy" id="210409"/>
    <lineage>
        <taxon>Eukaryota</taxon>
        <taxon>Metazoa</taxon>
        <taxon>Ecdysozoa</taxon>
        <taxon>Arthropoda</taxon>
        <taxon>Crustacea</taxon>
        <taxon>Multicrustacea</taxon>
        <taxon>Malacostraca</taxon>
        <taxon>Eumalacostraca</taxon>
        <taxon>Eucarida</taxon>
        <taxon>Decapoda</taxon>
        <taxon>Pleocyemata</taxon>
        <taxon>Brachyura</taxon>
        <taxon>Eubrachyura</taxon>
        <taxon>Portunoidea</taxon>
        <taxon>Portunidae</taxon>
        <taxon>Portuninae</taxon>
        <taxon>Portunus</taxon>
    </lineage>
</organism>
<comment type="caution">
    <text evidence="1">The sequence shown here is derived from an EMBL/GenBank/DDBJ whole genome shotgun (WGS) entry which is preliminary data.</text>
</comment>
<reference evidence="1 2" key="1">
    <citation type="submission" date="2019-05" db="EMBL/GenBank/DDBJ databases">
        <title>Another draft genome of Portunus trituberculatus and its Hox gene families provides insights of decapod evolution.</title>
        <authorList>
            <person name="Jeong J.-H."/>
            <person name="Song I."/>
            <person name="Kim S."/>
            <person name="Choi T."/>
            <person name="Kim D."/>
            <person name="Ryu S."/>
            <person name="Kim W."/>
        </authorList>
    </citation>
    <scope>NUCLEOTIDE SEQUENCE [LARGE SCALE GENOMIC DNA]</scope>
    <source>
        <tissue evidence="1">Muscle</tissue>
    </source>
</reference>
<dbReference type="AlphaFoldDB" id="A0A5B7J152"/>
<sequence>MTHPAPADTPFQETHGVISLGSLLTSQAGSECTDTQGCLTYSHKVWWRGKVDGLNAPLHRP</sequence>
<keyword evidence="2" id="KW-1185">Reference proteome</keyword>
<gene>
    <name evidence="1" type="ORF">E2C01_082268</name>
</gene>